<dbReference type="OrthoDB" id="10265891at2759"/>
<evidence type="ECO:0000256" key="3">
    <source>
        <dbReference type="ARBA" id="ARBA00023002"/>
    </source>
</evidence>
<keyword evidence="2" id="KW-0288">FMN</keyword>
<sequence>MAVISTPITALFGIRHPVFLAGMDTAAGPELAAAVCNAGGLGVIGGYGYTPKALRQQIRVLKADLNDRNAPFGVDLLIPQVGGSARKTNLDYTNGQLPELIEVIIEEKAALFVCAIGVPPRDVVDKLHKAGIPIMNMVGHPKHVKKALDAGVDLICAQAAEGGGHTGNIPASILIPACVDAVKGRTSPCTKKPVYVVGAGGCVRRARAGRELDVGRAGWVGTRFLASVEAAAPKAHKDHVISAGFEDAVTTLIYSGRPMRVKRTPYVEDWNTNRQAEIKELTSKGILPHYHELEQHPEKTVEGSRWPLGSVAAVRICWPGILFWKRPTYNAQLINEVLPAKVIVDNMVEEAVKMLSQGGNLVKHAKL</sequence>
<evidence type="ECO:0000256" key="2">
    <source>
        <dbReference type="ARBA" id="ARBA00022643"/>
    </source>
</evidence>
<evidence type="ECO:0000313" key="5">
    <source>
        <dbReference type="Proteomes" id="UP000620124"/>
    </source>
</evidence>
<protein>
    <submittedName>
        <fullName evidence="4">Putative nitronate monooxygenase</fullName>
    </submittedName>
</protein>
<dbReference type="InterPro" id="IPR013785">
    <property type="entry name" value="Aldolase_TIM"/>
</dbReference>
<evidence type="ECO:0000256" key="1">
    <source>
        <dbReference type="ARBA" id="ARBA00022630"/>
    </source>
</evidence>
<accession>A0A8H6YC76</accession>
<keyword evidence="3" id="KW-0560">Oxidoreductase</keyword>
<gene>
    <name evidence="4" type="ORF">MVEN_00977800</name>
</gene>
<dbReference type="Gene3D" id="3.20.20.70">
    <property type="entry name" value="Aldolase class I"/>
    <property type="match status" value="1"/>
</dbReference>
<dbReference type="CDD" id="cd04730">
    <property type="entry name" value="NPD_like"/>
    <property type="match status" value="1"/>
</dbReference>
<keyword evidence="1" id="KW-0285">Flavoprotein</keyword>
<dbReference type="PANTHER" id="PTHR32332:SF31">
    <property type="entry name" value="2-NITROPROPANE DIOXYGENASE FAMILY, PUTATIVE (AFU_ORTHOLOGUE AFUA_2G09850)-RELATED"/>
    <property type="match status" value="1"/>
</dbReference>
<dbReference type="AlphaFoldDB" id="A0A8H6YC76"/>
<name>A0A8H6YC76_9AGAR</name>
<reference evidence="4" key="1">
    <citation type="submission" date="2020-05" db="EMBL/GenBank/DDBJ databases">
        <title>Mycena genomes resolve the evolution of fungal bioluminescence.</title>
        <authorList>
            <person name="Tsai I.J."/>
        </authorList>
    </citation>
    <scope>NUCLEOTIDE SEQUENCE</scope>
    <source>
        <strain evidence="4">CCC161011</strain>
    </source>
</reference>
<proteinExistence type="predicted"/>
<dbReference type="Proteomes" id="UP000620124">
    <property type="component" value="Unassembled WGS sequence"/>
</dbReference>
<dbReference type="InterPro" id="IPR004136">
    <property type="entry name" value="NMO"/>
</dbReference>
<dbReference type="PANTHER" id="PTHR32332">
    <property type="entry name" value="2-NITROPROPANE DIOXYGENASE"/>
    <property type="match status" value="1"/>
</dbReference>
<keyword evidence="5" id="KW-1185">Reference proteome</keyword>
<dbReference type="SUPFAM" id="SSF51412">
    <property type="entry name" value="Inosine monophosphate dehydrogenase (IMPDH)"/>
    <property type="match status" value="1"/>
</dbReference>
<evidence type="ECO:0000313" key="4">
    <source>
        <dbReference type="EMBL" id="KAF7356447.1"/>
    </source>
</evidence>
<dbReference type="Pfam" id="PF03060">
    <property type="entry name" value="NMO"/>
    <property type="match status" value="1"/>
</dbReference>
<dbReference type="GO" id="GO:0018580">
    <property type="term" value="F:nitronate monooxygenase activity"/>
    <property type="evidence" value="ECO:0007669"/>
    <property type="project" value="InterPro"/>
</dbReference>
<dbReference type="EMBL" id="JACAZI010000007">
    <property type="protein sequence ID" value="KAF7356447.1"/>
    <property type="molecule type" value="Genomic_DNA"/>
</dbReference>
<organism evidence="4 5">
    <name type="scientific">Mycena venus</name>
    <dbReference type="NCBI Taxonomy" id="2733690"/>
    <lineage>
        <taxon>Eukaryota</taxon>
        <taxon>Fungi</taxon>
        <taxon>Dikarya</taxon>
        <taxon>Basidiomycota</taxon>
        <taxon>Agaricomycotina</taxon>
        <taxon>Agaricomycetes</taxon>
        <taxon>Agaricomycetidae</taxon>
        <taxon>Agaricales</taxon>
        <taxon>Marasmiineae</taxon>
        <taxon>Mycenaceae</taxon>
        <taxon>Mycena</taxon>
    </lineage>
</organism>
<comment type="caution">
    <text evidence="4">The sequence shown here is derived from an EMBL/GenBank/DDBJ whole genome shotgun (WGS) entry which is preliminary data.</text>
</comment>
<keyword evidence="4" id="KW-0503">Monooxygenase</keyword>